<dbReference type="EMBL" id="CAVNYO010000444">
    <property type="protein sequence ID" value="CAK5281550.1"/>
    <property type="molecule type" value="Genomic_DNA"/>
</dbReference>
<organism evidence="2 3">
    <name type="scientific">Mycena citricolor</name>
    <dbReference type="NCBI Taxonomy" id="2018698"/>
    <lineage>
        <taxon>Eukaryota</taxon>
        <taxon>Fungi</taxon>
        <taxon>Dikarya</taxon>
        <taxon>Basidiomycota</taxon>
        <taxon>Agaricomycotina</taxon>
        <taxon>Agaricomycetes</taxon>
        <taxon>Agaricomycetidae</taxon>
        <taxon>Agaricales</taxon>
        <taxon>Marasmiineae</taxon>
        <taxon>Mycenaceae</taxon>
        <taxon>Mycena</taxon>
    </lineage>
</organism>
<feature type="transmembrane region" description="Helical" evidence="1">
    <location>
        <begin position="127"/>
        <end position="147"/>
    </location>
</feature>
<dbReference type="Gene3D" id="1.20.140.150">
    <property type="match status" value="1"/>
</dbReference>
<sequence length="209" mass="22857">MRKTSYFLNGLTISLLFPDGRAPAFISSARVTARYTIDPLDTTYDAKYGLTKTCSRLQVPVGKPAEFECRKFPLKQEDNCKENQYFCAAWTSAGYAVELAIGFGALALVAILIGVSTHSRRRRIWRVVAGVSAFHAAFQLVAFGLIIDLVRTKEYPTFDHSKFGPGLALIGVSWVLSVLATISTITTGLAADRGKRWAAGNRAYQPISG</sequence>
<dbReference type="Proteomes" id="UP001295794">
    <property type="component" value="Unassembled WGS sequence"/>
</dbReference>
<proteinExistence type="predicted"/>
<reference evidence="2" key="1">
    <citation type="submission" date="2023-11" db="EMBL/GenBank/DDBJ databases">
        <authorList>
            <person name="De Vega J J."/>
            <person name="De Vega J J."/>
        </authorList>
    </citation>
    <scope>NUCLEOTIDE SEQUENCE</scope>
</reference>
<keyword evidence="1" id="KW-0472">Membrane</keyword>
<feature type="transmembrane region" description="Helical" evidence="1">
    <location>
        <begin position="167"/>
        <end position="191"/>
    </location>
</feature>
<evidence type="ECO:0000313" key="2">
    <source>
        <dbReference type="EMBL" id="CAK5281550.1"/>
    </source>
</evidence>
<gene>
    <name evidence="2" type="ORF">MYCIT1_LOCUS32751</name>
</gene>
<name>A0AAD2HTF5_9AGAR</name>
<comment type="caution">
    <text evidence="2">The sequence shown here is derived from an EMBL/GenBank/DDBJ whole genome shotgun (WGS) entry which is preliminary data.</text>
</comment>
<keyword evidence="1" id="KW-0812">Transmembrane</keyword>
<evidence type="ECO:0000256" key="1">
    <source>
        <dbReference type="SAM" id="Phobius"/>
    </source>
</evidence>
<keyword evidence="3" id="KW-1185">Reference proteome</keyword>
<dbReference type="AlphaFoldDB" id="A0AAD2HTF5"/>
<accession>A0AAD2HTF5</accession>
<feature type="transmembrane region" description="Helical" evidence="1">
    <location>
        <begin position="93"/>
        <end position="115"/>
    </location>
</feature>
<keyword evidence="1" id="KW-1133">Transmembrane helix</keyword>
<protein>
    <submittedName>
        <fullName evidence="2">Uncharacterized protein</fullName>
    </submittedName>
</protein>
<evidence type="ECO:0000313" key="3">
    <source>
        <dbReference type="Proteomes" id="UP001295794"/>
    </source>
</evidence>